<dbReference type="SUPFAM" id="SSF46689">
    <property type="entry name" value="Homeodomain-like"/>
    <property type="match status" value="1"/>
</dbReference>
<keyword evidence="8" id="KW-1185">Reference proteome</keyword>
<dbReference type="SUPFAM" id="SSF48498">
    <property type="entry name" value="Tetracyclin repressor-like, C-terminal domain"/>
    <property type="match status" value="1"/>
</dbReference>
<protein>
    <submittedName>
        <fullName evidence="7">TetR/AcrR family transcriptional regulator</fullName>
    </submittedName>
</protein>
<evidence type="ECO:0000256" key="4">
    <source>
        <dbReference type="ARBA" id="ARBA00023163"/>
    </source>
</evidence>
<evidence type="ECO:0000256" key="3">
    <source>
        <dbReference type="ARBA" id="ARBA00023125"/>
    </source>
</evidence>
<comment type="caution">
    <text evidence="7">The sequence shown here is derived from an EMBL/GenBank/DDBJ whole genome shotgun (WGS) entry which is preliminary data.</text>
</comment>
<dbReference type="InterPro" id="IPR050109">
    <property type="entry name" value="HTH-type_TetR-like_transc_reg"/>
</dbReference>
<dbReference type="GO" id="GO:0000976">
    <property type="term" value="F:transcription cis-regulatory region binding"/>
    <property type="evidence" value="ECO:0007669"/>
    <property type="project" value="TreeGrafter"/>
</dbReference>
<dbReference type="InterPro" id="IPR009057">
    <property type="entry name" value="Homeodomain-like_sf"/>
</dbReference>
<dbReference type="OrthoDB" id="9795242at2"/>
<evidence type="ECO:0000256" key="2">
    <source>
        <dbReference type="ARBA" id="ARBA00023015"/>
    </source>
</evidence>
<evidence type="ECO:0000256" key="5">
    <source>
        <dbReference type="PROSITE-ProRule" id="PRU00335"/>
    </source>
</evidence>
<feature type="DNA-binding region" description="H-T-H motif" evidence="5">
    <location>
        <begin position="47"/>
        <end position="66"/>
    </location>
</feature>
<dbReference type="InterPro" id="IPR036271">
    <property type="entry name" value="Tet_transcr_reg_TetR-rel_C_sf"/>
</dbReference>
<keyword evidence="3 5" id="KW-0238">DNA-binding</keyword>
<gene>
    <name evidence="7" type="ORF">EQG66_07475</name>
</gene>
<dbReference type="EMBL" id="SBKP01000005">
    <property type="protein sequence ID" value="RXR29319.1"/>
    <property type="molecule type" value="Genomic_DNA"/>
</dbReference>
<keyword evidence="4" id="KW-0804">Transcription</keyword>
<dbReference type="PANTHER" id="PTHR30055:SF175">
    <property type="entry name" value="HTH-TYPE TRANSCRIPTIONAL REPRESSOR KSTR2"/>
    <property type="match status" value="1"/>
</dbReference>
<dbReference type="AlphaFoldDB" id="A0A4Q1KJH1"/>
<dbReference type="PANTHER" id="PTHR30055">
    <property type="entry name" value="HTH-TYPE TRANSCRIPTIONAL REGULATOR RUTR"/>
    <property type="match status" value="1"/>
</dbReference>
<keyword evidence="2" id="KW-0805">Transcription regulation</keyword>
<feature type="domain" description="HTH tetR-type" evidence="6">
    <location>
        <begin position="24"/>
        <end position="84"/>
    </location>
</feature>
<dbReference type="Gene3D" id="1.10.10.60">
    <property type="entry name" value="Homeodomain-like"/>
    <property type="match status" value="1"/>
</dbReference>
<reference evidence="8" key="1">
    <citation type="submission" date="2019-01" db="EMBL/GenBank/DDBJ databases">
        <title>Cytophagaceae bacterium strain CAR-16.</title>
        <authorList>
            <person name="Chen W.-M."/>
        </authorList>
    </citation>
    <scope>NUCLEOTIDE SEQUENCE [LARGE SCALE GENOMIC DNA]</scope>
    <source>
        <strain evidence="8">CHR27</strain>
    </source>
</reference>
<evidence type="ECO:0000256" key="1">
    <source>
        <dbReference type="ARBA" id="ARBA00022491"/>
    </source>
</evidence>
<dbReference type="PROSITE" id="PS50977">
    <property type="entry name" value="HTH_TETR_2"/>
    <property type="match status" value="1"/>
</dbReference>
<dbReference type="InterPro" id="IPR001647">
    <property type="entry name" value="HTH_TetR"/>
</dbReference>
<accession>A0A4Q1KJH1</accession>
<name>A0A4Q1KJH1_9SPHN</name>
<dbReference type="Proteomes" id="UP000290958">
    <property type="component" value="Unassembled WGS sequence"/>
</dbReference>
<dbReference type="GO" id="GO:0003700">
    <property type="term" value="F:DNA-binding transcription factor activity"/>
    <property type="evidence" value="ECO:0007669"/>
    <property type="project" value="TreeGrafter"/>
</dbReference>
<keyword evidence="1" id="KW-0678">Repressor</keyword>
<dbReference type="Gene3D" id="1.10.357.10">
    <property type="entry name" value="Tetracycline Repressor, domain 2"/>
    <property type="match status" value="1"/>
</dbReference>
<dbReference type="Pfam" id="PF17932">
    <property type="entry name" value="TetR_C_24"/>
    <property type="match status" value="1"/>
</dbReference>
<dbReference type="PRINTS" id="PR00455">
    <property type="entry name" value="HTHTETR"/>
</dbReference>
<evidence type="ECO:0000259" key="6">
    <source>
        <dbReference type="PROSITE" id="PS50977"/>
    </source>
</evidence>
<proteinExistence type="predicted"/>
<evidence type="ECO:0000313" key="8">
    <source>
        <dbReference type="Proteomes" id="UP000290958"/>
    </source>
</evidence>
<organism evidence="7 8">
    <name type="scientific">Sphingobium fluviale</name>
    <dbReference type="NCBI Taxonomy" id="2506423"/>
    <lineage>
        <taxon>Bacteria</taxon>
        <taxon>Pseudomonadati</taxon>
        <taxon>Pseudomonadota</taxon>
        <taxon>Alphaproteobacteria</taxon>
        <taxon>Sphingomonadales</taxon>
        <taxon>Sphingomonadaceae</taxon>
        <taxon>Sphingobium</taxon>
    </lineage>
</organism>
<sequence>MDTETNTTPPSGLNSKMRLGEATSVRKREILEIAAQLFARKGYHGTSIREIGKQAGVLGGSLYHHIQSKDALFVELHSAALDTAAERIEAAIAKVNDPWAKLEAACLTLLEIQADVDSLTFPLMNDFREVPPDVRLQLIARRDKFEDLFRALIESLPLSKDIDRSVYRNLLLSQLNTAAYWYRPGRLTIEEIGRQIVRIFRHERSEC</sequence>
<dbReference type="Pfam" id="PF00440">
    <property type="entry name" value="TetR_N"/>
    <property type="match status" value="1"/>
</dbReference>
<dbReference type="InterPro" id="IPR041490">
    <property type="entry name" value="KstR2_TetR_C"/>
</dbReference>
<evidence type="ECO:0000313" key="7">
    <source>
        <dbReference type="EMBL" id="RXR29319.1"/>
    </source>
</evidence>